<sequence>MKITELLPMIISESRQWIDSMEKGCADQGNNITPFCSGFIDSDRLFGAAPKNLAALNPCKYLKKTHMLRIYETIYDGPMIEYTYMKITELLPMIIYESQKWIDSMEKGCADQGNRSIPFCAGFIDSDRLFGAAPKNLAALNRCKYLKKMLMLGICETIYDGPMIEYTCKF</sequence>
<reference evidence="1 2" key="1">
    <citation type="submission" date="2020-12" db="EMBL/GenBank/DDBJ databases">
        <title>Concerted genomic and epigenomic changes stabilize Arabidopsis allopolyploids.</title>
        <authorList>
            <person name="Chen Z."/>
        </authorList>
    </citation>
    <scope>NUCLEOTIDE SEQUENCE [LARGE SCALE GENOMIC DNA]</scope>
    <source>
        <strain evidence="1">As9502</strain>
        <tissue evidence="1">Leaf</tissue>
    </source>
</reference>
<keyword evidence="2" id="KW-1185">Reference proteome</keyword>
<name>A0A8T2BNI9_ARASU</name>
<dbReference type="AlphaFoldDB" id="A0A8T2BNI9"/>
<protein>
    <submittedName>
        <fullName evidence="1">Uncharacterized protein</fullName>
    </submittedName>
</protein>
<evidence type="ECO:0000313" key="2">
    <source>
        <dbReference type="Proteomes" id="UP000694251"/>
    </source>
</evidence>
<proteinExistence type="predicted"/>
<dbReference type="EMBL" id="JAEFBJ010000007">
    <property type="protein sequence ID" value="KAG7587940.1"/>
    <property type="molecule type" value="Genomic_DNA"/>
</dbReference>
<comment type="caution">
    <text evidence="1">The sequence shown here is derived from an EMBL/GenBank/DDBJ whole genome shotgun (WGS) entry which is preliminary data.</text>
</comment>
<evidence type="ECO:0000313" key="1">
    <source>
        <dbReference type="EMBL" id="KAG7587940.1"/>
    </source>
</evidence>
<dbReference type="Proteomes" id="UP000694251">
    <property type="component" value="Chromosome 7"/>
</dbReference>
<organism evidence="1 2">
    <name type="scientific">Arabidopsis suecica</name>
    <name type="common">Swedish thale-cress</name>
    <name type="synonym">Cardaminopsis suecica</name>
    <dbReference type="NCBI Taxonomy" id="45249"/>
    <lineage>
        <taxon>Eukaryota</taxon>
        <taxon>Viridiplantae</taxon>
        <taxon>Streptophyta</taxon>
        <taxon>Embryophyta</taxon>
        <taxon>Tracheophyta</taxon>
        <taxon>Spermatophyta</taxon>
        <taxon>Magnoliopsida</taxon>
        <taxon>eudicotyledons</taxon>
        <taxon>Gunneridae</taxon>
        <taxon>Pentapetalae</taxon>
        <taxon>rosids</taxon>
        <taxon>malvids</taxon>
        <taxon>Brassicales</taxon>
        <taxon>Brassicaceae</taxon>
        <taxon>Camelineae</taxon>
        <taxon>Arabidopsis</taxon>
    </lineage>
</organism>
<gene>
    <name evidence="1" type="ORF">ISN44_As07g003000</name>
</gene>
<accession>A0A8T2BNI9</accession>